<comment type="similarity">
    <text evidence="3 12">Belongs to the class-V pyridoxal-phosphate-dependent aminotransferase family. SerC subfamily.</text>
</comment>
<dbReference type="GO" id="GO:0008615">
    <property type="term" value="P:pyridoxine biosynthetic process"/>
    <property type="evidence" value="ECO:0007669"/>
    <property type="project" value="UniProtKB-UniRule"/>
</dbReference>
<dbReference type="GO" id="GO:0006564">
    <property type="term" value="P:L-serine biosynthetic process"/>
    <property type="evidence" value="ECO:0007669"/>
    <property type="project" value="UniProtKB-UniRule"/>
</dbReference>
<dbReference type="GO" id="GO:0005737">
    <property type="term" value="C:cytoplasm"/>
    <property type="evidence" value="ECO:0007669"/>
    <property type="project" value="UniProtKB-SubCell"/>
</dbReference>
<comment type="caution">
    <text evidence="12">Lacks conserved residue(s) required for the propagation of feature annotation.</text>
</comment>
<evidence type="ECO:0000256" key="9">
    <source>
        <dbReference type="ARBA" id="ARBA00023299"/>
    </source>
</evidence>
<feature type="binding site" evidence="12">
    <location>
        <position position="201"/>
    </location>
    <ligand>
        <name>pyridoxal 5'-phosphate</name>
        <dbReference type="ChEBI" id="CHEBI:597326"/>
    </ligand>
</feature>
<name>A0A1W1YAY9_9BURK</name>
<dbReference type="InterPro" id="IPR000192">
    <property type="entry name" value="Aminotrans_V_dom"/>
</dbReference>
<evidence type="ECO:0000256" key="7">
    <source>
        <dbReference type="ARBA" id="ARBA00022898"/>
    </source>
</evidence>
<comment type="pathway">
    <text evidence="2 12">Amino-acid biosynthesis; L-serine biosynthesis; L-serine from 3-phospho-D-glycerate: step 2/3.</text>
</comment>
<dbReference type="SUPFAM" id="SSF53383">
    <property type="entry name" value="PLP-dependent transferases"/>
    <property type="match status" value="1"/>
</dbReference>
<evidence type="ECO:0000256" key="11">
    <source>
        <dbReference type="ARBA" id="ARBA00049007"/>
    </source>
</evidence>
<proteinExistence type="inferred from homology"/>
<feature type="binding site" evidence="12">
    <location>
        <position position="178"/>
    </location>
    <ligand>
        <name>pyridoxal 5'-phosphate</name>
        <dbReference type="ChEBI" id="CHEBI:597326"/>
    </ligand>
</feature>
<comment type="catalytic activity">
    <reaction evidence="10 12">
        <text>4-(phosphooxy)-L-threonine + 2-oxoglutarate = (R)-3-hydroxy-2-oxo-4-phosphooxybutanoate + L-glutamate</text>
        <dbReference type="Rhea" id="RHEA:16573"/>
        <dbReference type="ChEBI" id="CHEBI:16810"/>
        <dbReference type="ChEBI" id="CHEBI:29985"/>
        <dbReference type="ChEBI" id="CHEBI:58452"/>
        <dbReference type="ChEBI" id="CHEBI:58538"/>
        <dbReference type="EC" id="2.6.1.52"/>
    </reaction>
</comment>
<keyword evidence="6 12" id="KW-0808">Transferase</keyword>
<keyword evidence="15" id="KW-1185">Reference proteome</keyword>
<dbReference type="RefSeq" id="WP_084282526.1">
    <property type="nucleotide sequence ID" value="NZ_FWXJ01000002.1"/>
</dbReference>
<dbReference type="AlphaFoldDB" id="A0A1W1YAY9"/>
<evidence type="ECO:0000313" key="15">
    <source>
        <dbReference type="Proteomes" id="UP000192708"/>
    </source>
</evidence>
<dbReference type="Gene3D" id="3.40.640.10">
    <property type="entry name" value="Type I PLP-dependent aspartate aminotransferase-like (Major domain)"/>
    <property type="match status" value="1"/>
</dbReference>
<comment type="catalytic activity">
    <reaction evidence="11 12">
        <text>O-phospho-L-serine + 2-oxoglutarate = 3-phosphooxypyruvate + L-glutamate</text>
        <dbReference type="Rhea" id="RHEA:14329"/>
        <dbReference type="ChEBI" id="CHEBI:16810"/>
        <dbReference type="ChEBI" id="CHEBI:18110"/>
        <dbReference type="ChEBI" id="CHEBI:29985"/>
        <dbReference type="ChEBI" id="CHEBI:57524"/>
        <dbReference type="EC" id="2.6.1.52"/>
    </reaction>
</comment>
<organism evidence="14 15">
    <name type="scientific">Polynucleobacter kasalickyi</name>
    <dbReference type="NCBI Taxonomy" id="1938817"/>
    <lineage>
        <taxon>Bacteria</taxon>
        <taxon>Pseudomonadati</taxon>
        <taxon>Pseudomonadota</taxon>
        <taxon>Betaproteobacteria</taxon>
        <taxon>Burkholderiales</taxon>
        <taxon>Burkholderiaceae</taxon>
        <taxon>Polynucleobacter</taxon>
    </lineage>
</organism>
<dbReference type="InterPro" id="IPR015424">
    <property type="entry name" value="PyrdxlP-dep_Trfase"/>
</dbReference>
<keyword evidence="12" id="KW-0963">Cytoplasm</keyword>
<evidence type="ECO:0000256" key="3">
    <source>
        <dbReference type="ARBA" id="ARBA00006904"/>
    </source>
</evidence>
<evidence type="ECO:0000256" key="2">
    <source>
        <dbReference type="ARBA" id="ARBA00005099"/>
    </source>
</evidence>
<evidence type="ECO:0000256" key="10">
    <source>
        <dbReference type="ARBA" id="ARBA00047630"/>
    </source>
</evidence>
<evidence type="ECO:0000256" key="5">
    <source>
        <dbReference type="ARBA" id="ARBA00022605"/>
    </source>
</evidence>
<dbReference type="UniPathway" id="UPA00135">
    <property type="reaction ID" value="UER00197"/>
</dbReference>
<dbReference type="GO" id="GO:0030170">
    <property type="term" value="F:pyridoxal phosphate binding"/>
    <property type="evidence" value="ECO:0007669"/>
    <property type="project" value="UniProtKB-UniRule"/>
</dbReference>
<feature type="modified residue" description="N6-(pyridoxal phosphate)lysine" evidence="12">
    <location>
        <position position="202"/>
    </location>
</feature>
<dbReference type="EC" id="2.6.1.52" evidence="12"/>
<protein>
    <recommendedName>
        <fullName evidence="12">Phosphoserine aminotransferase</fullName>
        <ecNumber evidence="12">2.6.1.52</ecNumber>
    </recommendedName>
    <alternativeName>
        <fullName evidence="12">Phosphohydroxythreonine aminotransferase</fullName>
        <shortName evidence="12">PSAT</shortName>
    </alternativeName>
</protein>
<sequence length="365" mass="40142">MLFDHRIYNFAPGPATLPEEVLQRASKDILNWQELGTGVMEVSHRGKPFMACYQEAITDLRELMQIPENYEILFLQGGGIGENAAIPMNLMGLAKKGPQADFVVTGTWSQKSIAEAAKYGNARLAASSKEQQFNTIPENANWDISSDSAYLHICDNETVGGLEYGYVPNTNGIPLVADISSNILSKVIDVSKYGVLFGGIQKNIGPAGMTIVIVRKDLIGHAMSITPTVWDWKIQAANDSMINTPPTFAIYLAGQVFKWLKQQGGVAAIEAVNRKKAELLYSILDQSSLYDARVDVTYRSKMNVTFYLKDESLMDKFLKGAEDQGMIGLKGHKSVGGIRASIYNAMPLAGVEKLANYLLEFERKA</sequence>
<accession>A0A1W1YAY9</accession>
<dbReference type="InterPro" id="IPR015421">
    <property type="entry name" value="PyrdxlP-dep_Trfase_major"/>
</dbReference>
<feature type="binding site" evidence="12">
    <location>
        <position position="108"/>
    </location>
    <ligand>
        <name>pyridoxal 5'-phosphate</name>
        <dbReference type="ChEBI" id="CHEBI:597326"/>
    </ligand>
</feature>
<keyword evidence="4 12" id="KW-0032">Aminotransferase</keyword>
<comment type="subcellular location">
    <subcellularLocation>
        <location evidence="12">Cytoplasm</location>
    </subcellularLocation>
</comment>
<dbReference type="InterPro" id="IPR015422">
    <property type="entry name" value="PyrdxlP-dep_Trfase_small"/>
</dbReference>
<dbReference type="OrthoDB" id="9809412at2"/>
<dbReference type="Proteomes" id="UP000192708">
    <property type="component" value="Unassembled WGS sequence"/>
</dbReference>
<evidence type="ECO:0000313" key="14">
    <source>
        <dbReference type="EMBL" id="SMC33326.1"/>
    </source>
</evidence>
<feature type="binding site" evidence="12">
    <location>
        <begin position="243"/>
        <end position="244"/>
    </location>
    <ligand>
        <name>pyridoxal 5'-phosphate</name>
        <dbReference type="ChEBI" id="CHEBI:597326"/>
    </ligand>
</feature>
<dbReference type="GO" id="GO:0004648">
    <property type="term" value="F:O-phospho-L-serine:2-oxoglutarate aminotransferase activity"/>
    <property type="evidence" value="ECO:0007669"/>
    <property type="project" value="UniProtKB-UniRule"/>
</dbReference>
<dbReference type="NCBIfam" id="TIGR01364">
    <property type="entry name" value="serC_1"/>
    <property type="match status" value="1"/>
</dbReference>
<comment type="function">
    <text evidence="12">Catalyzes the reversible conversion of 3-phosphohydroxypyruvate to phosphoserine and of 3-hydroxy-2-oxo-4-phosphonooxybutanoate to phosphohydroxythreonine.</text>
</comment>
<evidence type="ECO:0000259" key="13">
    <source>
        <dbReference type="Pfam" id="PF00266"/>
    </source>
</evidence>
<dbReference type="NCBIfam" id="NF003764">
    <property type="entry name" value="PRK05355.1"/>
    <property type="match status" value="1"/>
</dbReference>
<dbReference type="InterPro" id="IPR022278">
    <property type="entry name" value="Pser_aminoTfrase"/>
</dbReference>
<dbReference type="Gene3D" id="3.90.1150.10">
    <property type="entry name" value="Aspartate Aminotransferase, domain 1"/>
    <property type="match status" value="1"/>
</dbReference>
<keyword evidence="9 12" id="KW-0718">Serine biosynthesis</keyword>
<dbReference type="EMBL" id="FWXJ01000002">
    <property type="protein sequence ID" value="SMC33326.1"/>
    <property type="molecule type" value="Genomic_DNA"/>
</dbReference>
<keyword evidence="8 12" id="KW-0664">Pyridoxine biosynthesis</keyword>
<dbReference type="FunFam" id="3.90.1150.10:FF:000006">
    <property type="entry name" value="Phosphoserine aminotransferase"/>
    <property type="match status" value="1"/>
</dbReference>
<dbReference type="PIRSF" id="PIRSF000525">
    <property type="entry name" value="SerC"/>
    <property type="match status" value="1"/>
</dbReference>
<evidence type="ECO:0000256" key="6">
    <source>
        <dbReference type="ARBA" id="ARBA00022679"/>
    </source>
</evidence>
<dbReference type="Pfam" id="PF00266">
    <property type="entry name" value="Aminotran_5"/>
    <property type="match status" value="1"/>
</dbReference>
<keyword evidence="5 12" id="KW-0028">Amino-acid biosynthesis</keyword>
<gene>
    <name evidence="12" type="primary">serC</name>
    <name evidence="14" type="ORF">SAMN06296008_102195</name>
</gene>
<evidence type="ECO:0000256" key="4">
    <source>
        <dbReference type="ARBA" id="ARBA00022576"/>
    </source>
</evidence>
<dbReference type="STRING" id="1938817.SAMN06296008_102195"/>
<comment type="subunit">
    <text evidence="12">Homodimer.</text>
</comment>
<feature type="domain" description="Aminotransferase class V" evidence="13">
    <location>
        <begin position="7"/>
        <end position="354"/>
    </location>
</feature>
<evidence type="ECO:0000256" key="8">
    <source>
        <dbReference type="ARBA" id="ARBA00023096"/>
    </source>
</evidence>
<dbReference type="FunFam" id="3.40.640.10:FF:000010">
    <property type="entry name" value="Phosphoserine aminotransferase"/>
    <property type="match status" value="1"/>
</dbReference>
<evidence type="ECO:0000256" key="1">
    <source>
        <dbReference type="ARBA" id="ARBA00004915"/>
    </source>
</evidence>
<keyword evidence="7 12" id="KW-0663">Pyridoxal phosphate</keyword>
<comment type="pathway">
    <text evidence="1 12">Cofactor biosynthesis; pyridoxine 5'-phosphate biosynthesis; pyridoxine 5'-phosphate from D-erythrose 4-phosphate: step 3/5.</text>
</comment>
<dbReference type="PANTHER" id="PTHR43247">
    <property type="entry name" value="PHOSPHOSERINE AMINOTRANSFERASE"/>
    <property type="match status" value="1"/>
</dbReference>
<dbReference type="PANTHER" id="PTHR43247:SF1">
    <property type="entry name" value="PHOSPHOSERINE AMINOTRANSFERASE"/>
    <property type="match status" value="1"/>
</dbReference>
<reference evidence="14 15" key="1">
    <citation type="submission" date="2017-04" db="EMBL/GenBank/DDBJ databases">
        <authorList>
            <person name="Afonso C.L."/>
            <person name="Miller P.J."/>
            <person name="Scott M.A."/>
            <person name="Spackman E."/>
            <person name="Goraichik I."/>
            <person name="Dimitrov K.M."/>
            <person name="Suarez D.L."/>
            <person name="Swayne D.E."/>
        </authorList>
    </citation>
    <scope>NUCLEOTIDE SEQUENCE [LARGE SCALE GENOMIC DNA]</scope>
    <source>
        <strain evidence="14 15">VK13</strain>
    </source>
</reference>
<comment type="cofactor">
    <cofactor evidence="12">
        <name>pyridoxal 5'-phosphate</name>
        <dbReference type="ChEBI" id="CHEBI:597326"/>
    </cofactor>
    <text evidence="12">Binds 1 pyridoxal phosphate per subunit.</text>
</comment>
<feature type="binding site" evidence="12">
    <location>
        <position position="45"/>
    </location>
    <ligand>
        <name>L-glutamate</name>
        <dbReference type="ChEBI" id="CHEBI:29985"/>
    </ligand>
</feature>
<evidence type="ECO:0000256" key="12">
    <source>
        <dbReference type="HAMAP-Rule" id="MF_00160"/>
    </source>
</evidence>
<dbReference type="UniPathway" id="UPA00244">
    <property type="reaction ID" value="UER00311"/>
</dbReference>
<feature type="binding site" evidence="12">
    <location>
        <position position="158"/>
    </location>
    <ligand>
        <name>pyridoxal 5'-phosphate</name>
        <dbReference type="ChEBI" id="CHEBI:597326"/>
    </ligand>
</feature>
<dbReference type="HAMAP" id="MF_00160">
    <property type="entry name" value="SerC_aminotrans_5"/>
    <property type="match status" value="1"/>
</dbReference>